<protein>
    <submittedName>
        <fullName evidence="1">Uncharacterized protein</fullName>
    </submittedName>
</protein>
<evidence type="ECO:0000313" key="2">
    <source>
        <dbReference type="Proteomes" id="UP000218731"/>
    </source>
</evidence>
<sequence length="90" mass="10120">MMGRFTPQTLPRLIDCESPKLIAMTTSRGLHVLKVTHYDCDDEDSKPHWSTACSEGWQVDPVEILWWAYADDVQALVESSPVLDAQGTTK</sequence>
<organism evidence="1 2">
    <name type="scientific">Pseudomonas putida</name>
    <name type="common">Arthrobacter siderocapsulatus</name>
    <dbReference type="NCBI Taxonomy" id="303"/>
    <lineage>
        <taxon>Bacteria</taxon>
        <taxon>Pseudomonadati</taxon>
        <taxon>Pseudomonadota</taxon>
        <taxon>Gammaproteobacteria</taxon>
        <taxon>Pseudomonadales</taxon>
        <taxon>Pseudomonadaceae</taxon>
        <taxon>Pseudomonas</taxon>
    </lineage>
</organism>
<proteinExistence type="predicted"/>
<geneLocation type="plasmid" evidence="2">
    <name>pkf715a dna</name>
</geneLocation>
<accession>A0A1L7NMF9</accession>
<keyword evidence="1" id="KW-0614">Plasmid</keyword>
<dbReference type="EMBL" id="AP015030">
    <property type="protein sequence ID" value="BAW26671.1"/>
    <property type="molecule type" value="Genomic_DNA"/>
</dbReference>
<dbReference type="Proteomes" id="UP000218731">
    <property type="component" value="Plasmid pKF715A"/>
</dbReference>
<evidence type="ECO:0000313" key="1">
    <source>
        <dbReference type="EMBL" id="BAW26671.1"/>
    </source>
</evidence>
<name>A0A1L7NMF9_PSEPU</name>
<dbReference type="AlphaFoldDB" id="A0A1L7NMF9"/>
<reference evidence="1 2" key="1">
    <citation type="submission" date="2015-11" db="EMBL/GenBank/DDBJ databases">
        <title>Complete genome sequencing of a biphenyl-degrading bacterium, Pseudomonas putida KF715 (=NBRC110667).</title>
        <authorList>
            <person name="Suenaga H."/>
            <person name="Fujihara N."/>
            <person name="Watanabe T."/>
            <person name="Hirose J."/>
            <person name="Kimura N."/>
            <person name="Yamazoe A."/>
            <person name="Hosoyama A."/>
            <person name="Shimodaira J."/>
            <person name="Furukawa K."/>
        </authorList>
    </citation>
    <scope>NUCLEOTIDE SEQUENCE [LARGE SCALE GENOMIC DNA]</scope>
    <source>
        <strain evidence="1 2">KF715</strain>
        <plasmid evidence="2">Plasmid pkf715a dna</plasmid>
    </source>
</reference>
<gene>
    <name evidence="1" type="ORF">KF715C_pA1660</name>
</gene>